<evidence type="ECO:0000256" key="1">
    <source>
        <dbReference type="ARBA" id="ARBA00008780"/>
    </source>
</evidence>
<name>A0AAD6YK60_9AGAR</name>
<dbReference type="GO" id="GO:0009395">
    <property type="term" value="P:phospholipid catabolic process"/>
    <property type="evidence" value="ECO:0007669"/>
    <property type="project" value="InterPro"/>
</dbReference>
<comment type="similarity">
    <text evidence="1 2">Belongs to the lysophospholipase family.</text>
</comment>
<dbReference type="SUPFAM" id="SSF52151">
    <property type="entry name" value="FabD/lysophospholipase-like"/>
    <property type="match status" value="1"/>
</dbReference>
<evidence type="ECO:0000313" key="5">
    <source>
        <dbReference type="Proteomes" id="UP001219525"/>
    </source>
</evidence>
<keyword evidence="2" id="KW-0442">Lipid degradation</keyword>
<comment type="caution">
    <text evidence="4">The sequence shown here is derived from an EMBL/GenBank/DDBJ whole genome shotgun (WGS) entry which is preliminary data.</text>
</comment>
<gene>
    <name evidence="4" type="ORF">GGX14DRAFT_669458</name>
</gene>
<keyword evidence="2" id="KW-0443">Lipid metabolism</keyword>
<dbReference type="EMBL" id="JARJCW010000008">
    <property type="protein sequence ID" value="KAJ7221364.1"/>
    <property type="molecule type" value="Genomic_DNA"/>
</dbReference>
<keyword evidence="5" id="KW-1185">Reference proteome</keyword>
<protein>
    <recommendedName>
        <fullName evidence="2">Lysophospholipase</fullName>
        <ecNumber evidence="2">3.1.1.5</ecNumber>
    </recommendedName>
</protein>
<sequence length="239" mass="26050">MPITTGTRLPAYSVLTGSALDGRNTTAQHVGTGGLLQAATYVTALSGGSWLVTLLAQANFPEIQDLYWSVLIKGMSGKFRSSHCWLNRPLKTDVQVTYPAVLSSFSTTKSVHDEMGSYNPLLSVFTPVKYSGTQDSSRWPILAPYLTWGDCQDSQPDLPPSRSTRQYVALDTFLDDNEGYLSLVDGGNDAENIPYKFMPLPVKASGRGSADDSKNNFCNGRLGSLIVKRSWLTSLIMPL</sequence>
<dbReference type="InterPro" id="IPR016035">
    <property type="entry name" value="Acyl_Trfase/lysoPLipase"/>
</dbReference>
<dbReference type="Gene3D" id="3.40.1090.10">
    <property type="entry name" value="Cytosolic phospholipase A2 catalytic domain"/>
    <property type="match status" value="1"/>
</dbReference>
<evidence type="ECO:0000256" key="2">
    <source>
        <dbReference type="RuleBase" id="RU362103"/>
    </source>
</evidence>
<reference evidence="4" key="1">
    <citation type="submission" date="2023-03" db="EMBL/GenBank/DDBJ databases">
        <title>Massive genome expansion in bonnet fungi (Mycena s.s.) driven by repeated elements and novel gene families across ecological guilds.</title>
        <authorList>
            <consortium name="Lawrence Berkeley National Laboratory"/>
            <person name="Harder C.B."/>
            <person name="Miyauchi S."/>
            <person name="Viragh M."/>
            <person name="Kuo A."/>
            <person name="Thoen E."/>
            <person name="Andreopoulos B."/>
            <person name="Lu D."/>
            <person name="Skrede I."/>
            <person name="Drula E."/>
            <person name="Henrissat B."/>
            <person name="Morin E."/>
            <person name="Kohler A."/>
            <person name="Barry K."/>
            <person name="LaButti K."/>
            <person name="Morin E."/>
            <person name="Salamov A."/>
            <person name="Lipzen A."/>
            <person name="Mereny Z."/>
            <person name="Hegedus B."/>
            <person name="Baldrian P."/>
            <person name="Stursova M."/>
            <person name="Weitz H."/>
            <person name="Taylor A."/>
            <person name="Grigoriev I.V."/>
            <person name="Nagy L.G."/>
            <person name="Martin F."/>
            <person name="Kauserud H."/>
        </authorList>
    </citation>
    <scope>NUCLEOTIDE SEQUENCE</scope>
    <source>
        <strain evidence="4">9144</strain>
    </source>
</reference>
<accession>A0AAD6YK60</accession>
<dbReference type="AlphaFoldDB" id="A0AAD6YK60"/>
<organism evidence="4 5">
    <name type="scientific">Mycena pura</name>
    <dbReference type="NCBI Taxonomy" id="153505"/>
    <lineage>
        <taxon>Eukaryota</taxon>
        <taxon>Fungi</taxon>
        <taxon>Dikarya</taxon>
        <taxon>Basidiomycota</taxon>
        <taxon>Agaricomycotina</taxon>
        <taxon>Agaricomycetes</taxon>
        <taxon>Agaricomycetidae</taxon>
        <taxon>Agaricales</taxon>
        <taxon>Marasmiineae</taxon>
        <taxon>Mycenaceae</taxon>
        <taxon>Mycena</taxon>
    </lineage>
</organism>
<proteinExistence type="inferred from homology"/>
<keyword evidence="2" id="KW-0378">Hydrolase</keyword>
<feature type="domain" description="PLA2c" evidence="3">
    <location>
        <begin position="18"/>
        <end position="67"/>
    </location>
</feature>
<evidence type="ECO:0000259" key="3">
    <source>
        <dbReference type="Pfam" id="PF01735"/>
    </source>
</evidence>
<evidence type="ECO:0000313" key="4">
    <source>
        <dbReference type="EMBL" id="KAJ7221364.1"/>
    </source>
</evidence>
<comment type="catalytic activity">
    <reaction evidence="2">
        <text>a 1-acyl-sn-glycero-3-phosphocholine + H2O = sn-glycerol 3-phosphocholine + a fatty acid + H(+)</text>
        <dbReference type="Rhea" id="RHEA:15177"/>
        <dbReference type="ChEBI" id="CHEBI:15377"/>
        <dbReference type="ChEBI" id="CHEBI:15378"/>
        <dbReference type="ChEBI" id="CHEBI:16870"/>
        <dbReference type="ChEBI" id="CHEBI:28868"/>
        <dbReference type="ChEBI" id="CHEBI:58168"/>
        <dbReference type="EC" id="3.1.1.5"/>
    </reaction>
</comment>
<dbReference type="EC" id="3.1.1.5" evidence="2"/>
<dbReference type="Pfam" id="PF01735">
    <property type="entry name" value="PLA2_B"/>
    <property type="match status" value="1"/>
</dbReference>
<dbReference type="GO" id="GO:0004622">
    <property type="term" value="F:phosphatidylcholine lysophospholipase activity"/>
    <property type="evidence" value="ECO:0007669"/>
    <property type="project" value="UniProtKB-EC"/>
</dbReference>
<dbReference type="Proteomes" id="UP001219525">
    <property type="component" value="Unassembled WGS sequence"/>
</dbReference>
<dbReference type="InterPro" id="IPR002642">
    <property type="entry name" value="LysoPLipase_cat_dom"/>
</dbReference>